<dbReference type="SUPFAM" id="SSF57850">
    <property type="entry name" value="RING/U-box"/>
    <property type="match status" value="1"/>
</dbReference>
<organism evidence="8 9">
    <name type="scientific">Trapa natans</name>
    <name type="common">Water chestnut</name>
    <dbReference type="NCBI Taxonomy" id="22666"/>
    <lineage>
        <taxon>Eukaryota</taxon>
        <taxon>Viridiplantae</taxon>
        <taxon>Streptophyta</taxon>
        <taxon>Embryophyta</taxon>
        <taxon>Tracheophyta</taxon>
        <taxon>Spermatophyta</taxon>
        <taxon>Magnoliopsida</taxon>
        <taxon>eudicotyledons</taxon>
        <taxon>Gunneridae</taxon>
        <taxon>Pentapetalae</taxon>
        <taxon>rosids</taxon>
        <taxon>malvids</taxon>
        <taxon>Myrtales</taxon>
        <taxon>Lythraceae</taxon>
        <taxon>Trapa</taxon>
    </lineage>
</organism>
<dbReference type="PROSITE" id="PS00518">
    <property type="entry name" value="ZF_RING_1"/>
    <property type="match status" value="1"/>
</dbReference>
<dbReference type="InterPro" id="IPR001841">
    <property type="entry name" value="Znf_RING"/>
</dbReference>
<dbReference type="InterPro" id="IPR018957">
    <property type="entry name" value="Znf_C3HC4_RING-type"/>
</dbReference>
<feature type="zinc finger region" description="C3H1-type" evidence="5">
    <location>
        <begin position="373"/>
        <end position="402"/>
    </location>
</feature>
<dbReference type="SUPFAM" id="SSF90229">
    <property type="entry name" value="CCCH zinc finger"/>
    <property type="match status" value="1"/>
</dbReference>
<feature type="domain" description="C3H1-type" evidence="7">
    <location>
        <begin position="373"/>
        <end position="402"/>
    </location>
</feature>
<dbReference type="PROSITE" id="PS50089">
    <property type="entry name" value="ZF_RING_2"/>
    <property type="match status" value="1"/>
</dbReference>
<dbReference type="Gene3D" id="4.10.1000.10">
    <property type="entry name" value="Zinc finger, CCCH-type"/>
    <property type="match status" value="1"/>
</dbReference>
<keyword evidence="4 5" id="KW-0862">Zinc</keyword>
<comment type="caution">
    <text evidence="8">The sequence shown here is derived from an EMBL/GenBank/DDBJ whole genome shotgun (WGS) entry which is preliminary data.</text>
</comment>
<accession>A0AAN7LTU7</accession>
<dbReference type="Pfam" id="PF00097">
    <property type="entry name" value="zf-C3HC4"/>
    <property type="match status" value="1"/>
</dbReference>
<dbReference type="CDD" id="cd16521">
    <property type="entry name" value="RING-HC_MKRN"/>
    <property type="match status" value="1"/>
</dbReference>
<sequence>MSMSRRSISVRSVSFYSIALLIQDRTFISIARTGYLCRIVVVATTQCKYYARGICYKGDACEFLHERRASSHNVCCYYQKGICTYGSRCRYEHVKPIQSSDVPSSSLVCPLSKDKYSVTQDPLSGSTSYVVSSSSLGSEDSSSNGSSIPCRLSYGAPSSSAALKDKVSESMPLSVPSMSTLGSIDSTDAHVSTSKTPLSSERCNCNYDGGLADSDAERPGQGSSCSLVAEGTYPHGGNYTDINGVSSSWGRLSLCPDRPQEEEQRKAYEKKQKQLEAIKISEEIECNICFDRVLSKPTIAERRFGILSECNHPFCVTCIRNWRRSYSTSGMHVNSASRCCPICRKLSYFVIPSNIWYTSDEEKESIINNYKARLRLIDCKHFDSGNGNCPFGSICFYKHTVEPGSYRWIQHRSPPPPPRRRNRLSEHLWSLENRRWGGEDDDDMEFLYGFDGDDMSTLEMTILLHQLSFDCPSDEE</sequence>
<dbReference type="InterPro" id="IPR013083">
    <property type="entry name" value="Znf_RING/FYVE/PHD"/>
</dbReference>
<evidence type="ECO:0000256" key="1">
    <source>
        <dbReference type="ARBA" id="ARBA00022679"/>
    </source>
</evidence>
<dbReference type="Gene3D" id="3.30.40.10">
    <property type="entry name" value="Zinc/RING finger domain, C3HC4 (zinc finger)"/>
    <property type="match status" value="1"/>
</dbReference>
<feature type="domain" description="C3H1-type" evidence="7">
    <location>
        <begin position="69"/>
        <end position="96"/>
    </location>
</feature>
<evidence type="ECO:0000259" key="7">
    <source>
        <dbReference type="PROSITE" id="PS50103"/>
    </source>
</evidence>
<reference evidence="8 9" key="1">
    <citation type="journal article" date="2023" name="Hortic Res">
        <title>Pangenome of water caltrop reveals structural variations and asymmetric subgenome divergence after allopolyploidization.</title>
        <authorList>
            <person name="Zhang X."/>
            <person name="Chen Y."/>
            <person name="Wang L."/>
            <person name="Yuan Y."/>
            <person name="Fang M."/>
            <person name="Shi L."/>
            <person name="Lu R."/>
            <person name="Comes H.P."/>
            <person name="Ma Y."/>
            <person name="Chen Y."/>
            <person name="Huang G."/>
            <person name="Zhou Y."/>
            <person name="Zheng Z."/>
            <person name="Qiu Y."/>
        </authorList>
    </citation>
    <scope>NUCLEOTIDE SEQUENCE [LARGE SCALE GENOMIC DNA]</scope>
    <source>
        <strain evidence="8">F231</strain>
    </source>
</reference>
<dbReference type="SMART" id="SM00184">
    <property type="entry name" value="RING"/>
    <property type="match status" value="1"/>
</dbReference>
<dbReference type="Proteomes" id="UP001346149">
    <property type="component" value="Unassembled WGS sequence"/>
</dbReference>
<dbReference type="InterPro" id="IPR017907">
    <property type="entry name" value="Znf_RING_CS"/>
</dbReference>
<dbReference type="GO" id="GO:0061630">
    <property type="term" value="F:ubiquitin protein ligase activity"/>
    <property type="evidence" value="ECO:0007669"/>
    <property type="project" value="UniProtKB-EC"/>
</dbReference>
<dbReference type="PANTHER" id="PTHR11224:SF43">
    <property type="entry name" value="RING-TYPE E3 UBIQUITIN TRANSFERASE C3H69-RELATED"/>
    <property type="match status" value="1"/>
</dbReference>
<protein>
    <recommendedName>
        <fullName evidence="10">RING-type E3 ubiquitin transferase</fullName>
    </recommendedName>
</protein>
<feature type="zinc finger region" description="C3H1-type" evidence="5">
    <location>
        <begin position="69"/>
        <end position="96"/>
    </location>
</feature>
<name>A0AAN7LTU7_TRANT</name>
<evidence type="ECO:0008006" key="10">
    <source>
        <dbReference type="Google" id="ProtNLM"/>
    </source>
</evidence>
<dbReference type="PROSITE" id="PS50103">
    <property type="entry name" value="ZF_C3H1"/>
    <property type="match status" value="3"/>
</dbReference>
<evidence type="ECO:0000313" key="9">
    <source>
        <dbReference type="Proteomes" id="UP001346149"/>
    </source>
</evidence>
<evidence type="ECO:0000259" key="6">
    <source>
        <dbReference type="PROSITE" id="PS50089"/>
    </source>
</evidence>
<dbReference type="GO" id="GO:0000209">
    <property type="term" value="P:protein polyubiquitination"/>
    <property type="evidence" value="ECO:0007669"/>
    <property type="project" value="InterPro"/>
</dbReference>
<keyword evidence="2 5" id="KW-0479">Metal-binding</keyword>
<dbReference type="GO" id="GO:0008270">
    <property type="term" value="F:zinc ion binding"/>
    <property type="evidence" value="ECO:0007669"/>
    <property type="project" value="UniProtKB-KW"/>
</dbReference>
<keyword evidence="1" id="KW-0808">Transferase</keyword>
<proteinExistence type="predicted"/>
<dbReference type="InterPro" id="IPR000571">
    <property type="entry name" value="Znf_CCCH"/>
</dbReference>
<gene>
    <name evidence="8" type="ORF">SAY86_022630</name>
</gene>
<keyword evidence="9" id="KW-1185">Reference proteome</keyword>
<evidence type="ECO:0000313" key="8">
    <source>
        <dbReference type="EMBL" id="KAK4792195.1"/>
    </source>
</evidence>
<feature type="domain" description="RING-type" evidence="6">
    <location>
        <begin position="286"/>
        <end position="344"/>
    </location>
</feature>
<dbReference type="Pfam" id="PF00642">
    <property type="entry name" value="zf-CCCH"/>
    <property type="match status" value="1"/>
</dbReference>
<dbReference type="EMBL" id="JAXQNO010000008">
    <property type="protein sequence ID" value="KAK4792195.1"/>
    <property type="molecule type" value="Genomic_DNA"/>
</dbReference>
<evidence type="ECO:0000256" key="2">
    <source>
        <dbReference type="ARBA" id="ARBA00022723"/>
    </source>
</evidence>
<feature type="domain" description="C3H1-type" evidence="7">
    <location>
        <begin position="42"/>
        <end position="68"/>
    </location>
</feature>
<dbReference type="AlphaFoldDB" id="A0AAN7LTU7"/>
<feature type="zinc finger region" description="C3H1-type" evidence="5">
    <location>
        <begin position="42"/>
        <end position="68"/>
    </location>
</feature>
<dbReference type="PANTHER" id="PTHR11224">
    <property type="entry name" value="MAKORIN-RELATED"/>
    <property type="match status" value="1"/>
</dbReference>
<keyword evidence="3 5" id="KW-0863">Zinc-finger</keyword>
<dbReference type="SMART" id="SM00356">
    <property type="entry name" value="ZnF_C3H1"/>
    <property type="match status" value="3"/>
</dbReference>
<dbReference type="InterPro" id="IPR045072">
    <property type="entry name" value="MKRN-like"/>
</dbReference>
<evidence type="ECO:0000256" key="5">
    <source>
        <dbReference type="PROSITE-ProRule" id="PRU00723"/>
    </source>
</evidence>
<evidence type="ECO:0000256" key="4">
    <source>
        <dbReference type="ARBA" id="ARBA00022833"/>
    </source>
</evidence>
<dbReference type="InterPro" id="IPR036855">
    <property type="entry name" value="Znf_CCCH_sf"/>
</dbReference>
<evidence type="ECO:0000256" key="3">
    <source>
        <dbReference type="ARBA" id="ARBA00022771"/>
    </source>
</evidence>